<dbReference type="SUPFAM" id="SSF54631">
    <property type="entry name" value="CBS-domain pair"/>
    <property type="match status" value="1"/>
</dbReference>
<organism evidence="12 13">
    <name type="scientific">Spongiibacter nanhainus</name>
    <dbReference type="NCBI Taxonomy" id="2794344"/>
    <lineage>
        <taxon>Bacteria</taxon>
        <taxon>Pseudomonadati</taxon>
        <taxon>Pseudomonadota</taxon>
        <taxon>Gammaproteobacteria</taxon>
        <taxon>Cellvibrionales</taxon>
        <taxon>Spongiibacteraceae</taxon>
        <taxon>Spongiibacter</taxon>
    </lineage>
</organism>
<evidence type="ECO:0000256" key="3">
    <source>
        <dbReference type="ARBA" id="ARBA00022737"/>
    </source>
</evidence>
<dbReference type="PANTHER" id="PTHR22777">
    <property type="entry name" value="HEMOLYSIN-RELATED"/>
    <property type="match status" value="1"/>
</dbReference>
<feature type="domain" description="CNNM transmembrane" evidence="11">
    <location>
        <begin position="1"/>
        <end position="179"/>
    </location>
</feature>
<dbReference type="AlphaFoldDB" id="A0A7T4UQT9"/>
<evidence type="ECO:0000256" key="2">
    <source>
        <dbReference type="ARBA" id="ARBA00022692"/>
    </source>
</evidence>
<dbReference type="InterPro" id="IPR044751">
    <property type="entry name" value="Ion_transp-like_CBS"/>
</dbReference>
<dbReference type="EMBL" id="CP066167">
    <property type="protein sequence ID" value="QQD18548.1"/>
    <property type="molecule type" value="Genomic_DNA"/>
</dbReference>
<evidence type="ECO:0000256" key="1">
    <source>
        <dbReference type="ARBA" id="ARBA00004141"/>
    </source>
</evidence>
<dbReference type="InterPro" id="IPR046342">
    <property type="entry name" value="CBS_dom_sf"/>
</dbReference>
<keyword evidence="13" id="KW-1185">Reference proteome</keyword>
<sequence length="356" mass="39231">MIALIAFVALALGMSFLCSVLEAVLLSITPSYVASENEKGHRSAKLWRRYKDDIDRPLAAILSLNTIAHTVGAAGAGAQATKVFGEVYFGVISAVLTLLILVVSEIIPKTLGALFWRQLAPACAQTLRVVIWSMYPLVVMSQGITRLLSKNAPTHSVSRDEFAALAELGAREGVLSKEESAQLASVLRFRALKAKDVMTPRPVIFAFDEDLTVADARARKLPFSRIPLYREQADNIHGFVRKDDLLRAAIDTPGTPLSALRRELLTVPENQSLDSLWRRMVEGRDQMAMVVNEYGAVLGLVTTEDLVETLLGLEIVDETDHTVDMQALARRLWEQRAERLGLVPNDDALENLENES</sequence>
<evidence type="ECO:0000313" key="12">
    <source>
        <dbReference type="EMBL" id="QQD18548.1"/>
    </source>
</evidence>
<evidence type="ECO:0000256" key="5">
    <source>
        <dbReference type="ARBA" id="ARBA00023122"/>
    </source>
</evidence>
<dbReference type="InterPro" id="IPR000644">
    <property type="entry name" value="CBS_dom"/>
</dbReference>
<dbReference type="Pfam" id="PF00571">
    <property type="entry name" value="CBS"/>
    <property type="match status" value="2"/>
</dbReference>
<dbReference type="KEGG" id="snan:I6N98_01340"/>
<keyword evidence="3" id="KW-0677">Repeat</keyword>
<dbReference type="Pfam" id="PF01595">
    <property type="entry name" value="CNNM"/>
    <property type="match status" value="1"/>
</dbReference>
<dbReference type="RefSeq" id="WP_198570039.1">
    <property type="nucleotide sequence ID" value="NZ_CP066167.1"/>
</dbReference>
<feature type="transmembrane region" description="Helical" evidence="9">
    <location>
        <begin position="87"/>
        <end position="107"/>
    </location>
</feature>
<keyword evidence="4 8" id="KW-1133">Transmembrane helix</keyword>
<comment type="subcellular location">
    <subcellularLocation>
        <location evidence="1">Membrane</location>
        <topology evidence="1">Multi-pass membrane protein</topology>
    </subcellularLocation>
</comment>
<evidence type="ECO:0000256" key="6">
    <source>
        <dbReference type="ARBA" id="ARBA00023136"/>
    </source>
</evidence>
<keyword evidence="2 8" id="KW-0812">Transmembrane</keyword>
<accession>A0A7T4UQT9</accession>
<dbReference type="Gene3D" id="3.10.580.10">
    <property type="entry name" value="CBS-domain"/>
    <property type="match status" value="1"/>
</dbReference>
<dbReference type="Proteomes" id="UP000596063">
    <property type="component" value="Chromosome"/>
</dbReference>
<keyword evidence="5 7" id="KW-0129">CBS domain</keyword>
<evidence type="ECO:0000313" key="13">
    <source>
        <dbReference type="Proteomes" id="UP000596063"/>
    </source>
</evidence>
<evidence type="ECO:0000256" key="7">
    <source>
        <dbReference type="PROSITE-ProRule" id="PRU00703"/>
    </source>
</evidence>
<dbReference type="GO" id="GO:0005886">
    <property type="term" value="C:plasma membrane"/>
    <property type="evidence" value="ECO:0007669"/>
    <property type="project" value="TreeGrafter"/>
</dbReference>
<feature type="domain" description="CBS" evidence="10">
    <location>
        <begin position="260"/>
        <end position="318"/>
    </location>
</feature>
<evidence type="ECO:0000259" key="11">
    <source>
        <dbReference type="PROSITE" id="PS51846"/>
    </source>
</evidence>
<dbReference type="PROSITE" id="PS51371">
    <property type="entry name" value="CBS"/>
    <property type="match status" value="1"/>
</dbReference>
<proteinExistence type="predicted"/>
<gene>
    <name evidence="12" type="ORF">I6N98_01340</name>
</gene>
<reference evidence="12 13" key="1">
    <citation type="submission" date="2020-12" db="EMBL/GenBank/DDBJ databases">
        <authorList>
            <person name="Shan Y."/>
        </authorList>
    </citation>
    <scope>NUCLEOTIDE SEQUENCE [LARGE SCALE GENOMIC DNA]</scope>
    <source>
        <strain evidence="13">csc3.9</strain>
    </source>
</reference>
<dbReference type="PANTHER" id="PTHR22777:SF4">
    <property type="entry name" value="UPF0053 PROTEIN SLL1254"/>
    <property type="match status" value="1"/>
</dbReference>
<evidence type="ECO:0000256" key="4">
    <source>
        <dbReference type="ARBA" id="ARBA00022989"/>
    </source>
</evidence>
<name>A0A7T4UQT9_9GAMM</name>
<dbReference type="PROSITE" id="PS51846">
    <property type="entry name" value="CNNM"/>
    <property type="match status" value="1"/>
</dbReference>
<evidence type="ECO:0000259" key="10">
    <source>
        <dbReference type="PROSITE" id="PS51371"/>
    </source>
</evidence>
<dbReference type="CDD" id="cd04590">
    <property type="entry name" value="CBS_pair_CorC_HlyC_assoc"/>
    <property type="match status" value="1"/>
</dbReference>
<protein>
    <submittedName>
        <fullName evidence="12">HlyC/CorC family transporter</fullName>
    </submittedName>
</protein>
<keyword evidence="6 8" id="KW-0472">Membrane</keyword>
<evidence type="ECO:0000256" key="9">
    <source>
        <dbReference type="SAM" id="Phobius"/>
    </source>
</evidence>
<evidence type="ECO:0000256" key="8">
    <source>
        <dbReference type="PROSITE-ProRule" id="PRU01193"/>
    </source>
</evidence>
<dbReference type="InterPro" id="IPR002550">
    <property type="entry name" value="CNNM"/>
</dbReference>